<dbReference type="Gene3D" id="2.70.70.10">
    <property type="entry name" value="Glucose Permease (Domain IIA)"/>
    <property type="match status" value="1"/>
</dbReference>
<feature type="region of interest" description="Disordered" evidence="2">
    <location>
        <begin position="445"/>
        <end position="482"/>
    </location>
</feature>
<dbReference type="Pfam" id="PF01551">
    <property type="entry name" value="Peptidase_M23"/>
    <property type="match status" value="1"/>
</dbReference>
<gene>
    <name evidence="5" type="ORF">HMPREF0604_00959</name>
</gene>
<dbReference type="InterPro" id="IPR016047">
    <property type="entry name" value="M23ase_b-sheet_dom"/>
</dbReference>
<evidence type="ECO:0000256" key="3">
    <source>
        <dbReference type="SAM" id="SignalP"/>
    </source>
</evidence>
<dbReference type="InterPro" id="IPR050570">
    <property type="entry name" value="Cell_wall_metabolism_enzyme"/>
</dbReference>
<comment type="caution">
    <text evidence="5">The sequence shown here is derived from an EMBL/GenBank/DDBJ whole genome shotgun (WGS) entry which is preliminary data.</text>
</comment>
<dbReference type="PANTHER" id="PTHR21666:SF291">
    <property type="entry name" value="STAGE II SPORULATION PROTEIN Q"/>
    <property type="match status" value="1"/>
</dbReference>
<dbReference type="SUPFAM" id="SSF51261">
    <property type="entry name" value="Duplicated hybrid motif"/>
    <property type="match status" value="1"/>
</dbReference>
<feature type="domain" description="M23ase beta-sheet core" evidence="4">
    <location>
        <begin position="544"/>
        <end position="634"/>
    </location>
</feature>
<name>A0ABP2KHC2_NEIMU</name>
<feature type="compositionally biased region" description="Basic and acidic residues" evidence="2">
    <location>
        <begin position="100"/>
        <end position="121"/>
    </location>
</feature>
<dbReference type="CDD" id="cd12797">
    <property type="entry name" value="M23_peptidase"/>
    <property type="match status" value="1"/>
</dbReference>
<feature type="signal peptide" evidence="3">
    <location>
        <begin position="1"/>
        <end position="20"/>
    </location>
</feature>
<keyword evidence="3" id="KW-0732">Signal</keyword>
<evidence type="ECO:0000313" key="6">
    <source>
        <dbReference type="Proteomes" id="UP000003612"/>
    </source>
</evidence>
<reference evidence="5 6" key="1">
    <citation type="submission" date="2010-12" db="EMBL/GenBank/DDBJ databases">
        <title>The Genome Sequence of Neisseria mucosa strain C102.</title>
        <authorList>
            <consortium name="The Broad Institute Genome Sequencing Platform"/>
            <person name="Earl A."/>
            <person name="Ward D."/>
            <person name="Feldgarden M."/>
            <person name="Gevers D."/>
            <person name="Sibley C.D."/>
            <person name="Field T.R."/>
            <person name="Grinwis M."/>
            <person name="Eshaghurshan C.S."/>
            <person name="Surette M."/>
            <person name="Young S.K."/>
            <person name="Zeng Q."/>
            <person name="Gargeya S."/>
            <person name="Fitzgerald M."/>
            <person name="Haas B."/>
            <person name="Abouelleil A."/>
            <person name="Alvarado L."/>
            <person name="Arachchi H.M."/>
            <person name="Berlin A."/>
            <person name="Brown A."/>
            <person name="Chapman S.B."/>
            <person name="Chen Z."/>
            <person name="Dunbar C."/>
            <person name="Freedman E."/>
            <person name="Gearin G."/>
            <person name="Gellesch M."/>
            <person name="Goldberg J."/>
            <person name="Griggs A."/>
            <person name="Gujja S."/>
            <person name="Heilman E."/>
            <person name="Heiman D."/>
            <person name="Howarth C."/>
            <person name="Larson L."/>
            <person name="Lui A."/>
            <person name="MacDonald P.J.P."/>
            <person name="Mehta T."/>
            <person name="Montmayeur A."/>
            <person name="Murphy C."/>
            <person name="Neiman D."/>
            <person name="Pearson M."/>
            <person name="Priest M."/>
            <person name="Roberts A."/>
            <person name="Saif S."/>
            <person name="Shea T."/>
            <person name="Shenoy N."/>
            <person name="Sisk P."/>
            <person name="Stolte C."/>
            <person name="Sykes S."/>
            <person name="White J."/>
            <person name="Yandava C."/>
            <person name="Nusbaum C."/>
            <person name="Birren B."/>
        </authorList>
    </citation>
    <scope>NUCLEOTIDE SEQUENCE [LARGE SCALE GENOMIC DNA]</scope>
    <source>
        <strain evidence="5 6">C102</strain>
    </source>
</reference>
<keyword evidence="6" id="KW-1185">Reference proteome</keyword>
<dbReference type="EMBL" id="ACRG01000005">
    <property type="protein sequence ID" value="EFV80981.1"/>
    <property type="molecule type" value="Genomic_DNA"/>
</dbReference>
<accession>A0ABP2KHC2</accession>
<dbReference type="Gene3D" id="6.10.250.3150">
    <property type="match status" value="1"/>
</dbReference>
<protein>
    <submittedName>
        <fullName evidence="5">M23 peptidase domain-containing protein</fullName>
    </submittedName>
</protein>
<dbReference type="Proteomes" id="UP000003612">
    <property type="component" value="Unassembled WGS sequence"/>
</dbReference>
<proteinExistence type="predicted"/>
<dbReference type="PANTHER" id="PTHR21666">
    <property type="entry name" value="PEPTIDASE-RELATED"/>
    <property type="match status" value="1"/>
</dbReference>
<feature type="compositionally biased region" description="Basic and acidic residues" evidence="2">
    <location>
        <begin position="445"/>
        <end position="474"/>
    </location>
</feature>
<feature type="compositionally biased region" description="Basic and acidic residues" evidence="2">
    <location>
        <begin position="128"/>
        <end position="228"/>
    </location>
</feature>
<feature type="region of interest" description="Disordered" evidence="2">
    <location>
        <begin position="21"/>
        <end position="235"/>
    </location>
</feature>
<sequence length="639" mass="70495">MRYKPLILALLLSFSLPTHAAKDAPKEKAAAVKKAAPVKKEKEAAKADVKKETPKKQAVKEKEEDKKAVKAKASKEKETADKNERASAKNKPAKAAEASADNKKANRKAEEPKETAKDKKAAAAKPGKAKEQDKKPVEDKKDSKAKEPVKKAEPKETKTKEPAKKAAEDKKDRQSKEPVKKAAEDKKADTKETKAKEPAKKAVEDKKDTKKDTKAKEQNKKDEPKAEPKAVSSADNDFKAAVTAAANEMESKKSFAKRNEGFIIHVNATLKQLQQTRNNLSGINRKQRDAWEKFQKLNADANQLKAEVSNTRAQISRFVSGNYKNSQPNAVALFLKNADAGQKTRFLRYTRYINNANNQVMRDLEKQQKELAAQEQKINNELAYLKKLQANIQASLRQQGVTNTTEQAESRRQNATMAKEAQKKINHRENEQRLNNLLKDLEKRKAEQRKAEAEARKKAAEARLAAAEKARKEQAAAQQKAEAERAAMSTLTDEDMKLQAPNTQGLTVSNANSFSRMQGRLKKPVNGTLAGLFGQDRGDGEVWKGVFYNTVPSPVSSIASGTVTFAGELEGYGKVVVLDHGDGYVSIYSGLSEIDIAQNYAVNAGSKIGTSGTLPSGETGLYLEVRYNGQVMNPLSWIN</sequence>
<evidence type="ECO:0000256" key="2">
    <source>
        <dbReference type="SAM" id="MobiDB-lite"/>
    </source>
</evidence>
<evidence type="ECO:0000313" key="5">
    <source>
        <dbReference type="EMBL" id="EFV80981.1"/>
    </source>
</evidence>
<evidence type="ECO:0000256" key="1">
    <source>
        <dbReference type="SAM" id="Coils"/>
    </source>
</evidence>
<dbReference type="InterPro" id="IPR011055">
    <property type="entry name" value="Dup_hybrid_motif"/>
</dbReference>
<feature type="compositionally biased region" description="Basic and acidic residues" evidence="2">
    <location>
        <begin position="38"/>
        <end position="87"/>
    </location>
</feature>
<feature type="compositionally biased region" description="Basic and acidic residues" evidence="2">
    <location>
        <begin position="21"/>
        <end position="30"/>
    </location>
</feature>
<keyword evidence="1" id="KW-0175">Coiled coil</keyword>
<organism evidence="5 6">
    <name type="scientific">Neisseria mucosa C102</name>
    <dbReference type="NCBI Taxonomy" id="435832"/>
    <lineage>
        <taxon>Bacteria</taxon>
        <taxon>Pseudomonadati</taxon>
        <taxon>Pseudomonadota</taxon>
        <taxon>Betaproteobacteria</taxon>
        <taxon>Neisseriales</taxon>
        <taxon>Neisseriaceae</taxon>
        <taxon>Neisseria</taxon>
    </lineage>
</organism>
<feature type="coiled-coil region" evidence="1">
    <location>
        <begin position="354"/>
        <end position="391"/>
    </location>
</feature>
<feature type="chain" id="PRO_5045824613" evidence="3">
    <location>
        <begin position="21"/>
        <end position="639"/>
    </location>
</feature>
<evidence type="ECO:0000259" key="4">
    <source>
        <dbReference type="Pfam" id="PF01551"/>
    </source>
</evidence>
<dbReference type="RefSeq" id="WP_003747328.1">
    <property type="nucleotide sequence ID" value="NZ_GL635793.1"/>
</dbReference>